<accession>A0A174SJ74</accession>
<gene>
    <name evidence="1" type="ORF">ERS852523_03401</name>
</gene>
<reference evidence="1 2" key="1">
    <citation type="submission" date="2015-09" db="EMBL/GenBank/DDBJ databases">
        <authorList>
            <consortium name="Pathogen Informatics"/>
        </authorList>
    </citation>
    <scope>NUCLEOTIDE SEQUENCE [LARGE SCALE GENOMIC DNA]</scope>
    <source>
        <strain evidence="1 2">2789STDY5834911</strain>
    </source>
</reference>
<name>A0A174SJ74_9FIRM</name>
<dbReference type="AlphaFoldDB" id="A0A174SJ74"/>
<sequence>MFYYIIPFLVLQILALGTMAFVIRLCDHKESIFITQLIEIRRIRIMAASYCVKIVSFHHLQVKVCLFNTDHSSCHRIGIMTVDTIELHFYPVDIDYASISFYFTKTNPVSDHFSFSLKYYLIKIWSFRIPELRFHDCKHCFMGIFPFSRFFKSTRCHCVAIHILDPDVYSFCCAAKKFCTDLHLCRTSQ</sequence>
<dbReference type="EMBL" id="CZAW01000048">
    <property type="protein sequence ID" value="CUP95250.1"/>
    <property type="molecule type" value="Genomic_DNA"/>
</dbReference>
<evidence type="ECO:0000313" key="2">
    <source>
        <dbReference type="Proteomes" id="UP000095712"/>
    </source>
</evidence>
<organism evidence="1 2">
    <name type="scientific">Blautia wexlerae</name>
    <dbReference type="NCBI Taxonomy" id="418240"/>
    <lineage>
        <taxon>Bacteria</taxon>
        <taxon>Bacillati</taxon>
        <taxon>Bacillota</taxon>
        <taxon>Clostridia</taxon>
        <taxon>Lachnospirales</taxon>
        <taxon>Lachnospiraceae</taxon>
        <taxon>Blautia</taxon>
    </lineage>
</organism>
<protein>
    <submittedName>
        <fullName evidence="1">Uncharacterized protein</fullName>
    </submittedName>
</protein>
<dbReference type="Proteomes" id="UP000095712">
    <property type="component" value="Unassembled WGS sequence"/>
</dbReference>
<proteinExistence type="predicted"/>
<evidence type="ECO:0000313" key="1">
    <source>
        <dbReference type="EMBL" id="CUP95250.1"/>
    </source>
</evidence>